<sequence length="66" mass="7055">MSRSPSLWPDCDNAGNTSALALAAPTTVAARIPSPEPRRAPPARCSAALPDFPSPPFRLGSYQEYR</sequence>
<dbReference type="Proteomes" id="UP001063166">
    <property type="component" value="Unassembled WGS sequence"/>
</dbReference>
<dbReference type="EMBL" id="BRPK01000007">
    <property type="protein sequence ID" value="GLB39595.1"/>
    <property type="molecule type" value="Genomic_DNA"/>
</dbReference>
<protein>
    <submittedName>
        <fullName evidence="2">Uncharacterized protein</fullName>
    </submittedName>
</protein>
<evidence type="ECO:0000313" key="3">
    <source>
        <dbReference type="Proteomes" id="UP001063166"/>
    </source>
</evidence>
<evidence type="ECO:0000256" key="1">
    <source>
        <dbReference type="SAM" id="MobiDB-lite"/>
    </source>
</evidence>
<keyword evidence="3" id="KW-1185">Reference proteome</keyword>
<organism evidence="2 3">
    <name type="scientific">Lyophyllum shimeji</name>
    <name type="common">Hon-shimeji</name>
    <name type="synonym">Tricholoma shimeji</name>
    <dbReference type="NCBI Taxonomy" id="47721"/>
    <lineage>
        <taxon>Eukaryota</taxon>
        <taxon>Fungi</taxon>
        <taxon>Dikarya</taxon>
        <taxon>Basidiomycota</taxon>
        <taxon>Agaricomycotina</taxon>
        <taxon>Agaricomycetes</taxon>
        <taxon>Agaricomycetidae</taxon>
        <taxon>Agaricales</taxon>
        <taxon>Tricholomatineae</taxon>
        <taxon>Lyophyllaceae</taxon>
        <taxon>Lyophyllum</taxon>
    </lineage>
</organism>
<comment type="caution">
    <text evidence="2">The sequence shown here is derived from an EMBL/GenBank/DDBJ whole genome shotgun (WGS) entry which is preliminary data.</text>
</comment>
<dbReference type="AlphaFoldDB" id="A0A9P3UPZ2"/>
<evidence type="ECO:0000313" key="2">
    <source>
        <dbReference type="EMBL" id="GLB39595.1"/>
    </source>
</evidence>
<name>A0A9P3UPZ2_LYOSH</name>
<feature type="region of interest" description="Disordered" evidence="1">
    <location>
        <begin position="28"/>
        <end position="66"/>
    </location>
</feature>
<accession>A0A9P3UPZ2</accession>
<proteinExistence type="predicted"/>
<gene>
    <name evidence="2" type="ORF">LshimejAT787_0701050</name>
</gene>
<reference evidence="2" key="1">
    <citation type="submission" date="2022-07" db="EMBL/GenBank/DDBJ databases">
        <title>The genome of Lyophyllum shimeji provides insight into the initial evolution of ectomycorrhizal fungal genome.</title>
        <authorList>
            <person name="Kobayashi Y."/>
            <person name="Shibata T."/>
            <person name="Hirakawa H."/>
            <person name="Shigenobu S."/>
            <person name="Nishiyama T."/>
            <person name="Yamada A."/>
            <person name="Hasebe M."/>
            <person name="Kawaguchi M."/>
        </authorList>
    </citation>
    <scope>NUCLEOTIDE SEQUENCE</scope>
    <source>
        <strain evidence="2">AT787</strain>
    </source>
</reference>